<gene>
    <name evidence="1" type="ORF">KOM_12_346</name>
</gene>
<name>A0A8F8KT63_9VIRU</name>
<accession>A0A8F8KT63</accession>
<sequence length="264" mass="29321">MSTQYLTFDKGLSLPVVEDEKMDGMSVTMGNPRNRTYHNVRSDLHVSKNVVTKDLVTETLDVKDILNSAGTGVRILDQRLGQARYAVDERELQMSYSSPLTLPKTDPAVLFYLPFDTVGLEGLGVTQQIVDDAQGAVLYHIPLPDSGIYAVSTRIIIDEYQDTGGLPTYLFSVETRRLTRQQQDLNVPTLVDSDIINYMRIRRVPGDPVLTHSNEGTAYVNITNTNQRQDVVVMVSRDAVTVPIPDNTVPILGLEVRVVMLSAL</sequence>
<protein>
    <submittedName>
        <fullName evidence="1">Uncharacterized protein</fullName>
    </submittedName>
</protein>
<reference evidence="1" key="1">
    <citation type="submission" date="2021-06" db="EMBL/GenBank/DDBJ databases">
        <authorList>
            <person name="Rolland C."/>
        </authorList>
    </citation>
    <scope>NUCLEOTIDE SEQUENCE</scope>
    <source>
        <strain evidence="1">347.936635</strain>
    </source>
</reference>
<organism evidence="1">
    <name type="scientific">Clandestinovirus</name>
    <dbReference type="NCBI Taxonomy" id="2831644"/>
    <lineage>
        <taxon>Viruses</taxon>
    </lineage>
</organism>
<evidence type="ECO:0000313" key="1">
    <source>
        <dbReference type="EMBL" id="QYA18615.1"/>
    </source>
</evidence>
<proteinExistence type="predicted"/>
<dbReference type="EMBL" id="MZ420154">
    <property type="protein sequence ID" value="QYA18615.1"/>
    <property type="molecule type" value="Genomic_DNA"/>
</dbReference>